<dbReference type="Gene3D" id="3.40.50.720">
    <property type="entry name" value="NAD(P)-binding Rossmann-like Domain"/>
    <property type="match status" value="2"/>
</dbReference>
<reference evidence="6" key="1">
    <citation type="submission" date="2021-04" db="EMBL/GenBank/DDBJ databases">
        <title>Genome based classification of Actinospica acidithermotolerans sp. nov., an actinobacterium isolated from an Indonesian hot spring.</title>
        <authorList>
            <person name="Kusuma A.B."/>
            <person name="Putra K.E."/>
            <person name="Nafisah S."/>
            <person name="Loh J."/>
            <person name="Nouioui I."/>
            <person name="Goodfellow M."/>
        </authorList>
    </citation>
    <scope>NUCLEOTIDE SEQUENCE</scope>
    <source>
        <strain evidence="6">CSCA 57</strain>
    </source>
</reference>
<dbReference type="AlphaFoldDB" id="A0A941ETI7"/>
<feature type="domain" description="D-isomer specific 2-hydroxyacid dehydrogenase NAD-binding" evidence="5">
    <location>
        <begin position="174"/>
        <end position="319"/>
    </location>
</feature>
<keyword evidence="7" id="KW-1185">Reference proteome</keyword>
<dbReference type="Proteomes" id="UP000675781">
    <property type="component" value="Unassembled WGS sequence"/>
</dbReference>
<evidence type="ECO:0000256" key="4">
    <source>
        <dbReference type="SAM" id="MobiDB-lite"/>
    </source>
</evidence>
<evidence type="ECO:0000256" key="3">
    <source>
        <dbReference type="ARBA" id="ARBA00023027"/>
    </source>
</evidence>
<name>A0A941ETI7_9ACTN</name>
<dbReference type="PANTHER" id="PTHR43761">
    <property type="entry name" value="D-ISOMER SPECIFIC 2-HYDROXYACID DEHYDROGENASE FAMILY PROTEIN (AFU_ORTHOLOGUE AFUA_1G13630)"/>
    <property type="match status" value="1"/>
</dbReference>
<dbReference type="GO" id="GO:0016616">
    <property type="term" value="F:oxidoreductase activity, acting on the CH-OH group of donors, NAD or NADP as acceptor"/>
    <property type="evidence" value="ECO:0007669"/>
    <property type="project" value="UniProtKB-ARBA"/>
</dbReference>
<dbReference type="InterPro" id="IPR050418">
    <property type="entry name" value="D-iso_2-hydroxyacid_DH_PdxB"/>
</dbReference>
<dbReference type="CDD" id="cd12167">
    <property type="entry name" value="2-Hacid_dh_8"/>
    <property type="match status" value="1"/>
</dbReference>
<keyword evidence="3" id="KW-0520">NAD</keyword>
<sequence>MISKSEGESPASAPTDSAPRLGPRALLALDPGMTAAVFTAQARRRLEECVRLGPRTAVGGFDDPALREDLAACEVLITGWGSPRLGPAELELMPRLRHVVHCAGTVKALVDPAVFARGVTVSNAADANAVPVAEYTLAAVILGAKRAFTLAHRLSTGSVDEDGSHRDLTGLPWIGTRDLTVGVIGASRIGARVVRLVREVLGATVLLYDPYTDAGLTRDPGVHRSALPELLARCDVVSVHAPLTAETGNLLGAEQLALMPDGAVLINTARGGLVDTEALRREVLSGRIDAVLDVTEPEPLEGGDALYDAPNAFVTPHIAGALGNEVTRLGDLAVAEVERIAAGRPVRHAVDAAGLARIA</sequence>
<evidence type="ECO:0000313" key="7">
    <source>
        <dbReference type="Proteomes" id="UP000675781"/>
    </source>
</evidence>
<organism evidence="6 7">
    <name type="scientific">Actinospica durhamensis</name>
    <dbReference type="NCBI Taxonomy" id="1508375"/>
    <lineage>
        <taxon>Bacteria</taxon>
        <taxon>Bacillati</taxon>
        <taxon>Actinomycetota</taxon>
        <taxon>Actinomycetes</taxon>
        <taxon>Catenulisporales</taxon>
        <taxon>Actinospicaceae</taxon>
        <taxon>Actinospica</taxon>
    </lineage>
</organism>
<evidence type="ECO:0000313" key="6">
    <source>
        <dbReference type="EMBL" id="MBR7836766.1"/>
    </source>
</evidence>
<feature type="region of interest" description="Disordered" evidence="4">
    <location>
        <begin position="1"/>
        <end position="23"/>
    </location>
</feature>
<comment type="similarity">
    <text evidence="1">Belongs to the D-isomer specific 2-hydroxyacid dehydrogenase family.</text>
</comment>
<dbReference type="InterPro" id="IPR036291">
    <property type="entry name" value="NAD(P)-bd_dom_sf"/>
</dbReference>
<proteinExistence type="inferred from homology"/>
<evidence type="ECO:0000259" key="5">
    <source>
        <dbReference type="Pfam" id="PF02826"/>
    </source>
</evidence>
<dbReference type="RefSeq" id="WP_212531238.1">
    <property type="nucleotide sequence ID" value="NZ_JAGSOG010000159.1"/>
</dbReference>
<dbReference type="PANTHER" id="PTHR43761:SF1">
    <property type="entry name" value="D-ISOMER SPECIFIC 2-HYDROXYACID DEHYDROGENASE CATALYTIC DOMAIN-CONTAINING PROTEIN-RELATED"/>
    <property type="match status" value="1"/>
</dbReference>
<dbReference type="PROSITE" id="PS00670">
    <property type="entry name" value="D_2_HYDROXYACID_DH_2"/>
    <property type="match status" value="1"/>
</dbReference>
<dbReference type="GO" id="GO:0051287">
    <property type="term" value="F:NAD binding"/>
    <property type="evidence" value="ECO:0007669"/>
    <property type="project" value="InterPro"/>
</dbReference>
<comment type="caution">
    <text evidence="6">The sequence shown here is derived from an EMBL/GenBank/DDBJ whole genome shotgun (WGS) entry which is preliminary data.</text>
</comment>
<evidence type="ECO:0000256" key="2">
    <source>
        <dbReference type="ARBA" id="ARBA00023002"/>
    </source>
</evidence>
<dbReference type="InterPro" id="IPR029753">
    <property type="entry name" value="D-isomer_DH_CS"/>
</dbReference>
<dbReference type="InterPro" id="IPR006140">
    <property type="entry name" value="D-isomer_DH_NAD-bd"/>
</dbReference>
<keyword evidence="2" id="KW-0560">Oxidoreductase</keyword>
<dbReference type="EMBL" id="JAGSOG010000159">
    <property type="protein sequence ID" value="MBR7836766.1"/>
    <property type="molecule type" value="Genomic_DNA"/>
</dbReference>
<dbReference type="SUPFAM" id="SSF51735">
    <property type="entry name" value="NAD(P)-binding Rossmann-fold domains"/>
    <property type="match status" value="1"/>
</dbReference>
<gene>
    <name evidence="6" type="ORF">KDL01_26030</name>
</gene>
<dbReference type="SUPFAM" id="SSF52283">
    <property type="entry name" value="Formate/glycerate dehydrogenase catalytic domain-like"/>
    <property type="match status" value="1"/>
</dbReference>
<evidence type="ECO:0000256" key="1">
    <source>
        <dbReference type="ARBA" id="ARBA00005854"/>
    </source>
</evidence>
<accession>A0A941ETI7</accession>
<dbReference type="PROSITE" id="PS00671">
    <property type="entry name" value="D_2_HYDROXYACID_DH_3"/>
    <property type="match status" value="1"/>
</dbReference>
<dbReference type="Pfam" id="PF02826">
    <property type="entry name" value="2-Hacid_dh_C"/>
    <property type="match status" value="1"/>
</dbReference>
<protein>
    <submittedName>
        <fullName evidence="6">Hydroxyacid dehydrogenase</fullName>
    </submittedName>
</protein>